<keyword evidence="3" id="KW-0804">Transcription</keyword>
<dbReference type="SMART" id="SM00419">
    <property type="entry name" value="HTH_CRP"/>
    <property type="match status" value="1"/>
</dbReference>
<dbReference type="Pfam" id="PF00027">
    <property type="entry name" value="cNMP_binding"/>
    <property type="match status" value="1"/>
</dbReference>
<evidence type="ECO:0000256" key="3">
    <source>
        <dbReference type="ARBA" id="ARBA00023163"/>
    </source>
</evidence>
<dbReference type="CDD" id="cd00038">
    <property type="entry name" value="CAP_ED"/>
    <property type="match status" value="1"/>
</dbReference>
<dbReference type="GO" id="GO:0003700">
    <property type="term" value="F:DNA-binding transcription factor activity"/>
    <property type="evidence" value="ECO:0007669"/>
    <property type="project" value="TreeGrafter"/>
</dbReference>
<accession>A1K563</accession>
<dbReference type="SUPFAM" id="SSF51206">
    <property type="entry name" value="cAMP-binding domain-like"/>
    <property type="match status" value="1"/>
</dbReference>
<dbReference type="GO" id="GO:0005829">
    <property type="term" value="C:cytosol"/>
    <property type="evidence" value="ECO:0007669"/>
    <property type="project" value="TreeGrafter"/>
</dbReference>
<name>A1K563_AZOSB</name>
<feature type="domain" description="HTH crp-type" evidence="4">
    <location>
        <begin position="180"/>
        <end position="253"/>
    </location>
</feature>
<dbReference type="InterPro" id="IPR050397">
    <property type="entry name" value="Env_Response_Regulators"/>
</dbReference>
<dbReference type="AlphaFoldDB" id="A1K563"/>
<dbReference type="InterPro" id="IPR018490">
    <property type="entry name" value="cNMP-bd_dom_sf"/>
</dbReference>
<organism evidence="5 6">
    <name type="scientific">Azoarcus sp. (strain BH72)</name>
    <dbReference type="NCBI Taxonomy" id="418699"/>
    <lineage>
        <taxon>Bacteria</taxon>
        <taxon>Pseudomonadati</taxon>
        <taxon>Pseudomonadota</taxon>
        <taxon>Betaproteobacteria</taxon>
        <taxon>Rhodocyclales</taxon>
        <taxon>Zoogloeaceae</taxon>
        <taxon>Azoarcus</taxon>
    </lineage>
</organism>
<dbReference type="SUPFAM" id="SSF46785">
    <property type="entry name" value="Winged helix' DNA-binding domain"/>
    <property type="match status" value="1"/>
</dbReference>
<dbReference type="GO" id="GO:0003677">
    <property type="term" value="F:DNA binding"/>
    <property type="evidence" value="ECO:0007669"/>
    <property type="project" value="UniProtKB-KW"/>
</dbReference>
<gene>
    <name evidence="5" type="primary">fnr</name>
    <name evidence="5" type="ordered locus">azo1351</name>
</gene>
<dbReference type="PROSITE" id="PS51063">
    <property type="entry name" value="HTH_CRP_2"/>
    <property type="match status" value="1"/>
</dbReference>
<evidence type="ECO:0000256" key="2">
    <source>
        <dbReference type="ARBA" id="ARBA00023125"/>
    </source>
</evidence>
<dbReference type="HOGENOM" id="CLU_075053_0_2_4"/>
<dbReference type="FunFam" id="1.10.10.10:FF:000028">
    <property type="entry name" value="Fumarate/nitrate reduction transcriptional regulator Fnr"/>
    <property type="match status" value="1"/>
</dbReference>
<keyword evidence="6" id="KW-1185">Reference proteome</keyword>
<dbReference type="InterPro" id="IPR036390">
    <property type="entry name" value="WH_DNA-bd_sf"/>
</dbReference>
<dbReference type="PANTHER" id="PTHR24567:SF75">
    <property type="entry name" value="FUMARATE AND NITRATE REDUCTION REGULATORY PROTEIN"/>
    <property type="match status" value="1"/>
</dbReference>
<evidence type="ECO:0000256" key="1">
    <source>
        <dbReference type="ARBA" id="ARBA00023015"/>
    </source>
</evidence>
<dbReference type="KEGG" id="aoa:dqs_1473"/>
<reference evidence="5 6" key="1">
    <citation type="journal article" date="2006" name="Nat. Biotechnol.">
        <title>Complete genome of the mutualistic, N2-fixing grass endophyte Azoarcus sp. strain BH72.</title>
        <authorList>
            <person name="Krause A."/>
            <person name="Ramakumar A."/>
            <person name="Bartels D."/>
            <person name="Battistoni F."/>
            <person name="Bekel T."/>
            <person name="Boch J."/>
            <person name="Boehm M."/>
            <person name="Friedrich F."/>
            <person name="Hurek T."/>
            <person name="Krause L."/>
            <person name="Linke B."/>
            <person name="McHardy A.C."/>
            <person name="Sarkar A."/>
            <person name="Schneiker S."/>
            <person name="Syed A.A."/>
            <person name="Thauer R."/>
            <person name="Vorhoelter F.-J."/>
            <person name="Weidner S."/>
            <person name="Puehler A."/>
            <person name="Reinhold-Hurek B."/>
            <person name="Kaiser O."/>
            <person name="Goesmann A."/>
        </authorList>
    </citation>
    <scope>NUCLEOTIDE SEQUENCE [LARGE SCALE GENOMIC DNA]</scope>
    <source>
        <strain evidence="5 6">BH72</strain>
    </source>
</reference>
<dbReference type="Pfam" id="PF13545">
    <property type="entry name" value="HTH_Crp_2"/>
    <property type="match status" value="1"/>
</dbReference>
<dbReference type="PANTHER" id="PTHR24567">
    <property type="entry name" value="CRP FAMILY TRANSCRIPTIONAL REGULATORY PROTEIN"/>
    <property type="match status" value="1"/>
</dbReference>
<sequence>MWLTWINAANLLRIRSKFIVQMKAVPITVAGLKTACSQCNLVELCLPFGMSENEIDRLDELVGARRKIKRQQHLYRAGDPFEAIYAIRTGSFKTDVLLEDGRDQVTGFQMTGEILGLDGISSEVHSCNAIALEDSEVCVIAYGKLEELSREVEGLQHQFHKVMSREIVRDHGVMMLLGSMRAEERLAAFLLNMSQRFTARGFSAAEFHLRMTREEIGSYLGLKLETVSRAFSRFQEEGLVTVQQKHIRILDSGGLKKLIQHQPACR</sequence>
<dbReference type="EMBL" id="AM406670">
    <property type="protein sequence ID" value="CAL93968.1"/>
    <property type="molecule type" value="Genomic_DNA"/>
</dbReference>
<dbReference type="Gene3D" id="1.10.10.10">
    <property type="entry name" value="Winged helix-like DNA-binding domain superfamily/Winged helix DNA-binding domain"/>
    <property type="match status" value="1"/>
</dbReference>
<evidence type="ECO:0000313" key="6">
    <source>
        <dbReference type="Proteomes" id="UP000002588"/>
    </source>
</evidence>
<dbReference type="InterPro" id="IPR014710">
    <property type="entry name" value="RmlC-like_jellyroll"/>
</dbReference>
<dbReference type="STRING" id="62928.azo1351"/>
<dbReference type="InterPro" id="IPR012318">
    <property type="entry name" value="HTH_CRP"/>
</dbReference>
<dbReference type="KEGG" id="azo:azo1351"/>
<dbReference type="eggNOG" id="COG0664">
    <property type="taxonomic scope" value="Bacteria"/>
</dbReference>
<evidence type="ECO:0000259" key="4">
    <source>
        <dbReference type="PROSITE" id="PS51063"/>
    </source>
</evidence>
<evidence type="ECO:0000313" key="5">
    <source>
        <dbReference type="EMBL" id="CAL93968.1"/>
    </source>
</evidence>
<keyword evidence="1" id="KW-0805">Transcription regulation</keyword>
<dbReference type="CDD" id="cd00092">
    <property type="entry name" value="HTH_CRP"/>
    <property type="match status" value="1"/>
</dbReference>
<proteinExistence type="predicted"/>
<dbReference type="InterPro" id="IPR036388">
    <property type="entry name" value="WH-like_DNA-bd_sf"/>
</dbReference>
<dbReference type="Gene3D" id="2.60.120.10">
    <property type="entry name" value="Jelly Rolls"/>
    <property type="match status" value="1"/>
</dbReference>
<keyword evidence="2" id="KW-0238">DNA-binding</keyword>
<dbReference type="PRINTS" id="PR00034">
    <property type="entry name" value="HTHCRP"/>
</dbReference>
<dbReference type="Proteomes" id="UP000002588">
    <property type="component" value="Chromosome"/>
</dbReference>
<dbReference type="SMART" id="SM00100">
    <property type="entry name" value="cNMP"/>
    <property type="match status" value="1"/>
</dbReference>
<dbReference type="NCBIfam" id="NF008365">
    <property type="entry name" value="PRK11161.1"/>
    <property type="match status" value="1"/>
</dbReference>
<protein>
    <submittedName>
        <fullName evidence="5">Probable fumarate and nitrate reduction regulatory protein</fullName>
    </submittedName>
</protein>
<dbReference type="InterPro" id="IPR000595">
    <property type="entry name" value="cNMP-bd_dom"/>
</dbReference>